<feature type="region of interest" description="Disordered" evidence="5">
    <location>
        <begin position="29"/>
        <end position="202"/>
    </location>
</feature>
<feature type="compositionally biased region" description="Low complexity" evidence="5">
    <location>
        <begin position="41"/>
        <end position="53"/>
    </location>
</feature>
<dbReference type="PROSITE" id="PS50918">
    <property type="entry name" value="WWE"/>
    <property type="match status" value="1"/>
</dbReference>
<reference evidence="9 10" key="1">
    <citation type="journal article" date="2024" name="BMC Genomics">
        <title>Genome assembly of redclaw crayfish (Cherax quadricarinatus) provides insights into its immune adaptation and hypoxia tolerance.</title>
        <authorList>
            <person name="Liu Z."/>
            <person name="Zheng J."/>
            <person name="Li H."/>
            <person name="Fang K."/>
            <person name="Wang S."/>
            <person name="He J."/>
            <person name="Zhou D."/>
            <person name="Weng S."/>
            <person name="Chi M."/>
            <person name="Gu Z."/>
            <person name="He J."/>
            <person name="Li F."/>
            <person name="Wang M."/>
        </authorList>
    </citation>
    <scope>NUCLEOTIDE SEQUENCE [LARGE SCALE GENOMIC DNA]</scope>
    <source>
        <strain evidence="9">ZL_2023a</strain>
    </source>
</reference>
<protein>
    <recommendedName>
        <fullName evidence="11">Poly [ADP-ribose] polymerase</fullName>
    </recommendedName>
</protein>
<dbReference type="GO" id="GO:1990404">
    <property type="term" value="F:NAD+-protein mono-ADP-ribosyltransferase activity"/>
    <property type="evidence" value="ECO:0007669"/>
    <property type="project" value="TreeGrafter"/>
</dbReference>
<gene>
    <name evidence="9" type="ORF">OTU49_004863</name>
</gene>
<dbReference type="InterPro" id="IPR004170">
    <property type="entry name" value="WWE_dom"/>
</dbReference>
<organism evidence="9 10">
    <name type="scientific">Cherax quadricarinatus</name>
    <name type="common">Australian red claw crayfish</name>
    <dbReference type="NCBI Taxonomy" id="27406"/>
    <lineage>
        <taxon>Eukaryota</taxon>
        <taxon>Metazoa</taxon>
        <taxon>Ecdysozoa</taxon>
        <taxon>Arthropoda</taxon>
        <taxon>Crustacea</taxon>
        <taxon>Multicrustacea</taxon>
        <taxon>Malacostraca</taxon>
        <taxon>Eumalacostraca</taxon>
        <taxon>Eucarida</taxon>
        <taxon>Decapoda</taxon>
        <taxon>Pleocyemata</taxon>
        <taxon>Astacidea</taxon>
        <taxon>Parastacoidea</taxon>
        <taxon>Parastacidae</taxon>
        <taxon>Cherax</taxon>
    </lineage>
</organism>
<dbReference type="AlphaFoldDB" id="A0AAW0X786"/>
<dbReference type="Proteomes" id="UP001445076">
    <property type="component" value="Unassembled WGS sequence"/>
</dbReference>
<dbReference type="PROSITE" id="PS50103">
    <property type="entry name" value="ZF_C3H1"/>
    <property type="match status" value="1"/>
</dbReference>
<feature type="domain" description="PARP catalytic" evidence="8">
    <location>
        <begin position="836"/>
        <end position="1029"/>
    </location>
</feature>
<feature type="compositionally biased region" description="Low complexity" evidence="5">
    <location>
        <begin position="423"/>
        <end position="437"/>
    </location>
</feature>
<feature type="domain" description="C3H1-type" evidence="6">
    <location>
        <begin position="339"/>
        <end position="367"/>
    </location>
</feature>
<evidence type="ECO:0000259" key="6">
    <source>
        <dbReference type="PROSITE" id="PS50103"/>
    </source>
</evidence>
<dbReference type="PANTHER" id="PTHR45740:SF2">
    <property type="entry name" value="POLY [ADP-RIBOSE] POLYMERASE"/>
    <property type="match status" value="1"/>
</dbReference>
<dbReference type="InterPro" id="IPR051712">
    <property type="entry name" value="ARTD-AVP"/>
</dbReference>
<keyword evidence="10" id="KW-1185">Reference proteome</keyword>
<dbReference type="PROSITE" id="PS51059">
    <property type="entry name" value="PARP_CATALYTIC"/>
    <property type="match status" value="1"/>
</dbReference>
<evidence type="ECO:0000256" key="5">
    <source>
        <dbReference type="SAM" id="MobiDB-lite"/>
    </source>
</evidence>
<dbReference type="Gene3D" id="4.10.1000.10">
    <property type="entry name" value="Zinc finger, CCCH-type"/>
    <property type="match status" value="1"/>
</dbReference>
<feature type="domain" description="WWE" evidence="7">
    <location>
        <begin position="728"/>
        <end position="817"/>
    </location>
</feature>
<feature type="compositionally biased region" description="Pro residues" evidence="5">
    <location>
        <begin position="141"/>
        <end position="153"/>
    </location>
</feature>
<evidence type="ECO:0000259" key="8">
    <source>
        <dbReference type="PROSITE" id="PS51059"/>
    </source>
</evidence>
<evidence type="ECO:0000259" key="7">
    <source>
        <dbReference type="PROSITE" id="PS50918"/>
    </source>
</evidence>
<dbReference type="InterPro" id="IPR037197">
    <property type="entry name" value="WWE_dom_sf"/>
</dbReference>
<comment type="subcellular location">
    <subcellularLocation>
        <location evidence="1">Nucleus</location>
    </subcellularLocation>
</comment>
<comment type="caution">
    <text evidence="9">The sequence shown here is derived from an EMBL/GenBank/DDBJ whole genome shotgun (WGS) entry which is preliminary data.</text>
</comment>
<keyword evidence="4" id="KW-0862">Zinc</keyword>
<feature type="zinc finger region" description="C3H1-type" evidence="4">
    <location>
        <begin position="339"/>
        <end position="367"/>
    </location>
</feature>
<feature type="compositionally biased region" description="Polar residues" evidence="5">
    <location>
        <begin position="63"/>
        <end position="75"/>
    </location>
</feature>
<dbReference type="SUPFAM" id="SSF117839">
    <property type="entry name" value="WWE domain"/>
    <property type="match status" value="2"/>
</dbReference>
<evidence type="ECO:0000256" key="2">
    <source>
        <dbReference type="ARBA" id="ARBA00023242"/>
    </source>
</evidence>
<dbReference type="Gene3D" id="3.30.720.50">
    <property type="match status" value="1"/>
</dbReference>
<dbReference type="Pfam" id="PF00644">
    <property type="entry name" value="PARP"/>
    <property type="match status" value="1"/>
</dbReference>
<feature type="compositionally biased region" description="Low complexity" evidence="5">
    <location>
        <begin position="543"/>
        <end position="561"/>
    </location>
</feature>
<dbReference type="EMBL" id="JARKIK010000044">
    <property type="protein sequence ID" value="KAK8736194.1"/>
    <property type="molecule type" value="Genomic_DNA"/>
</dbReference>
<dbReference type="Gene3D" id="3.90.228.10">
    <property type="match status" value="1"/>
</dbReference>
<evidence type="ECO:0008006" key="11">
    <source>
        <dbReference type="Google" id="ProtNLM"/>
    </source>
</evidence>
<dbReference type="InterPro" id="IPR012317">
    <property type="entry name" value="Poly(ADP-ribose)pol_cat_dom"/>
</dbReference>
<feature type="region of interest" description="Disordered" evidence="5">
    <location>
        <begin position="421"/>
        <end position="601"/>
    </location>
</feature>
<proteinExistence type="inferred from homology"/>
<evidence type="ECO:0000256" key="1">
    <source>
        <dbReference type="ARBA" id="ARBA00004123"/>
    </source>
</evidence>
<feature type="compositionally biased region" description="Basic and acidic residues" evidence="5">
    <location>
        <begin position="480"/>
        <end position="490"/>
    </location>
</feature>
<evidence type="ECO:0000256" key="4">
    <source>
        <dbReference type="PROSITE-ProRule" id="PRU00723"/>
    </source>
</evidence>
<comment type="similarity">
    <text evidence="3">Belongs to the ARTD/PARP family.</text>
</comment>
<evidence type="ECO:0000256" key="3">
    <source>
        <dbReference type="ARBA" id="ARBA00024347"/>
    </source>
</evidence>
<keyword evidence="4" id="KW-0479">Metal-binding</keyword>
<dbReference type="GO" id="GO:0008270">
    <property type="term" value="F:zinc ion binding"/>
    <property type="evidence" value="ECO:0007669"/>
    <property type="project" value="UniProtKB-KW"/>
</dbReference>
<feature type="compositionally biased region" description="Basic and acidic residues" evidence="5">
    <location>
        <begin position="568"/>
        <end position="594"/>
    </location>
</feature>
<dbReference type="PANTHER" id="PTHR45740">
    <property type="entry name" value="POLY [ADP-RIBOSE] POLYMERASE"/>
    <property type="match status" value="1"/>
</dbReference>
<feature type="compositionally biased region" description="Basic residues" evidence="5">
    <location>
        <begin position="470"/>
        <end position="479"/>
    </location>
</feature>
<dbReference type="Pfam" id="PF02825">
    <property type="entry name" value="WWE"/>
    <property type="match status" value="2"/>
</dbReference>
<keyword evidence="2" id="KW-0539">Nucleus</keyword>
<keyword evidence="4" id="KW-0863">Zinc-finger</keyword>
<dbReference type="GO" id="GO:0005634">
    <property type="term" value="C:nucleus"/>
    <property type="evidence" value="ECO:0007669"/>
    <property type="project" value="UniProtKB-SubCell"/>
</dbReference>
<feature type="compositionally biased region" description="Polar residues" evidence="5">
    <location>
        <begin position="91"/>
        <end position="100"/>
    </location>
</feature>
<feature type="compositionally biased region" description="Basic and acidic residues" evidence="5">
    <location>
        <begin position="438"/>
        <end position="462"/>
    </location>
</feature>
<evidence type="ECO:0000313" key="9">
    <source>
        <dbReference type="EMBL" id="KAK8736194.1"/>
    </source>
</evidence>
<dbReference type="SUPFAM" id="SSF56399">
    <property type="entry name" value="ADP-ribosylation"/>
    <property type="match status" value="1"/>
</dbReference>
<dbReference type="InterPro" id="IPR000571">
    <property type="entry name" value="Znf_CCCH"/>
</dbReference>
<dbReference type="GO" id="GO:0003950">
    <property type="term" value="F:NAD+ poly-ADP-ribosyltransferase activity"/>
    <property type="evidence" value="ECO:0007669"/>
    <property type="project" value="InterPro"/>
</dbReference>
<sequence>MGDKGANKGKCTDPDVVRFEERARNLERAAQDMQKMLQQLASEKAASASATAEKTPKNKGNRGSKSMTNLSSDKNIQPKESRAHGWHGKTNKPQQQQGFRQSLGPVPPYQGPNYRPRYSSPHTQGPPSYQHEYPPNYGGQMPPPLSYAPPPYRFSPQHGPQFGTGYFNQPPPSYEESKSHSQYGSTQHSEKQPKQKSQNTGLTPEAIVKAIVLFEGQWTTCDILSRQVQKSEQEVAEVVKSRKDIFSYMVRDRGLVIELVPKINLCSDYLSEDGCASSGSCKALHMCKTFVTAYCDAGTSCQYGHRWDTNHNNSVLSKLYLDLIDKRVLHQVMRKVCKGTASQICSFYNSKNGCKRNENCNNIHICKDFVMNCGKCSVSDCSLNHDILNDHCKRLLKRFGISVNESPRDILMSLMSLVKNQEESSTSTSSMKSNTSKSEGKGEKIKKSDKNIECKDEQDSDHSSTSVEKKKSKNKKKGKKSDGKDNKGEDEQNEMSQTLSDKPKSEGKKQAKKSKASKSEAKEASASSSKSEDKSGKKKKGKSSSASSKDIQDNQDNPSSDSENDSDSSEHSDITDKNQKKDGKSVKGNNDAKAKQKNKRQTIYSSDVYGDVEVPEICIYAVNDKCINVKKGCRFLHAKSLFHWQFENEGKWYNFRIFQSKTLENAYRDVDKSGIMIPPLDPSKLESNAKELLNILGTESWRADFKEQYIQNSSGSEHLKIRRISTRSAGESEGPKSTVYDWYFSDDQGKWIRYGEVDSLGKQELVCNITSEEVEKQYLSDPSSSMLISNAQFQYKLDFAKMTQTNLKTNKAREIRRRPSRLSCQKKVSSSDQSSLPDHWIAMGGNETHILVPLGPANEDYQEVSSHLRLMLPNANIQKIERLQNPYLWRLFQYKKAFLSQRYDENQLNVQKLFHGTDSAKIDTVCKENIDWRQGITVEQNFGKGTYFSNSAAIARRHSTINESGHYVLILAEVIIGSVIKGSPTLTRPPANISNNTFYDTTVDDVDAPTIFVKYDKEEYYPEYIIEFF</sequence>
<accession>A0AAW0X786</accession>
<name>A0AAW0X786_CHEQU</name>
<evidence type="ECO:0000313" key="10">
    <source>
        <dbReference type="Proteomes" id="UP001445076"/>
    </source>
</evidence>